<dbReference type="OrthoDB" id="692435at2759"/>
<dbReference type="AlphaFoldDB" id="A0A2G5EJZ4"/>
<evidence type="ECO:0000259" key="1">
    <source>
        <dbReference type="PROSITE" id="PS50181"/>
    </source>
</evidence>
<accession>A0A2G5EJZ4</accession>
<evidence type="ECO:0000313" key="2">
    <source>
        <dbReference type="EMBL" id="PIA56085.1"/>
    </source>
</evidence>
<dbReference type="SUPFAM" id="SSF81383">
    <property type="entry name" value="F-box domain"/>
    <property type="match status" value="1"/>
</dbReference>
<dbReference type="InterPro" id="IPR001810">
    <property type="entry name" value="F-box_dom"/>
</dbReference>
<dbReference type="Proteomes" id="UP000230069">
    <property type="component" value="Unassembled WGS sequence"/>
</dbReference>
<dbReference type="EMBL" id="KZ305024">
    <property type="protein sequence ID" value="PIA56085.1"/>
    <property type="molecule type" value="Genomic_DNA"/>
</dbReference>
<dbReference type="Gene3D" id="1.20.1280.50">
    <property type="match status" value="1"/>
</dbReference>
<protein>
    <recommendedName>
        <fullName evidence="1">F-box domain-containing protein</fullName>
    </recommendedName>
</protein>
<keyword evidence="3" id="KW-1185">Reference proteome</keyword>
<dbReference type="InterPro" id="IPR013187">
    <property type="entry name" value="F-box-assoc_dom_typ3"/>
</dbReference>
<sequence length="214" mass="24512">MTGKRSLPHLPDEVLLNIFSRLPADCLLQCRDIYRPLGNMIANPSFVDVHFKRATPVIAFCYEGAEKKMSNKGDVRFTDEVAKQIKTKRSTLSSKYVLYCSCNGFLLFRYKHLLHDIQIWNPITQQKVEVHSLGSHYSACGFFVHPPTMEYSVLLVHGAANNFQYSVYGLMSETVRPIKNFTHSPTKGKAPIFLDGILHWMVDVSDYKRLHEET</sequence>
<dbReference type="InterPro" id="IPR050796">
    <property type="entry name" value="SCF_F-box_component"/>
</dbReference>
<dbReference type="Pfam" id="PF08268">
    <property type="entry name" value="FBA_3"/>
    <property type="match status" value="1"/>
</dbReference>
<dbReference type="PROSITE" id="PS50181">
    <property type="entry name" value="FBOX"/>
    <property type="match status" value="1"/>
</dbReference>
<gene>
    <name evidence="2" type="ORF">AQUCO_00700437v1</name>
</gene>
<evidence type="ECO:0000313" key="3">
    <source>
        <dbReference type="Proteomes" id="UP000230069"/>
    </source>
</evidence>
<dbReference type="Pfam" id="PF12937">
    <property type="entry name" value="F-box-like"/>
    <property type="match status" value="1"/>
</dbReference>
<organism evidence="2 3">
    <name type="scientific">Aquilegia coerulea</name>
    <name type="common">Rocky mountain columbine</name>
    <dbReference type="NCBI Taxonomy" id="218851"/>
    <lineage>
        <taxon>Eukaryota</taxon>
        <taxon>Viridiplantae</taxon>
        <taxon>Streptophyta</taxon>
        <taxon>Embryophyta</taxon>
        <taxon>Tracheophyta</taxon>
        <taxon>Spermatophyta</taxon>
        <taxon>Magnoliopsida</taxon>
        <taxon>Ranunculales</taxon>
        <taxon>Ranunculaceae</taxon>
        <taxon>Thalictroideae</taxon>
        <taxon>Aquilegia</taxon>
    </lineage>
</organism>
<dbReference type="PANTHER" id="PTHR31672:SF13">
    <property type="entry name" value="F-BOX PROTEIN CPR30-LIKE"/>
    <property type="match status" value="1"/>
</dbReference>
<dbReference type="PANTHER" id="PTHR31672">
    <property type="entry name" value="BNACNNG10540D PROTEIN"/>
    <property type="match status" value="1"/>
</dbReference>
<proteinExistence type="predicted"/>
<name>A0A2G5EJZ4_AQUCA</name>
<reference evidence="2 3" key="1">
    <citation type="submission" date="2017-09" db="EMBL/GenBank/DDBJ databases">
        <title>WGS assembly of Aquilegia coerulea Goldsmith.</title>
        <authorList>
            <person name="Hodges S."/>
            <person name="Kramer E."/>
            <person name="Nordborg M."/>
            <person name="Tomkins J."/>
            <person name="Borevitz J."/>
            <person name="Derieg N."/>
            <person name="Yan J."/>
            <person name="Mihaltcheva S."/>
            <person name="Hayes R.D."/>
            <person name="Rokhsar D."/>
        </authorList>
    </citation>
    <scope>NUCLEOTIDE SEQUENCE [LARGE SCALE GENOMIC DNA]</scope>
    <source>
        <strain evidence="3">cv. Goldsmith</strain>
    </source>
</reference>
<feature type="domain" description="F-box" evidence="1">
    <location>
        <begin position="4"/>
        <end position="54"/>
    </location>
</feature>
<dbReference type="InterPro" id="IPR036047">
    <property type="entry name" value="F-box-like_dom_sf"/>
</dbReference>
<dbReference type="InParanoid" id="A0A2G5EJZ4"/>